<dbReference type="PANTHER" id="PTHR23416:SF23">
    <property type="entry name" value="ACETYLTRANSFERASE C18B11.09C-RELATED"/>
    <property type="match status" value="1"/>
</dbReference>
<evidence type="ECO:0000313" key="5">
    <source>
        <dbReference type="Proteomes" id="UP000260649"/>
    </source>
</evidence>
<protein>
    <submittedName>
        <fullName evidence="4">Sugar O-acetyltransferase</fullName>
    </submittedName>
</protein>
<name>A0A3E2B1M7_9FIRM</name>
<dbReference type="SUPFAM" id="SSF51161">
    <property type="entry name" value="Trimeric LpxA-like enzymes"/>
    <property type="match status" value="1"/>
</dbReference>
<dbReference type="Pfam" id="PF14602">
    <property type="entry name" value="Hexapep_2"/>
    <property type="match status" value="1"/>
</dbReference>
<dbReference type="AlphaFoldDB" id="A0A3E2B1M7"/>
<dbReference type="EMBL" id="QQRQ01000023">
    <property type="protein sequence ID" value="RFT05889.1"/>
    <property type="molecule type" value="Genomic_DNA"/>
</dbReference>
<dbReference type="PROSITE" id="PS00101">
    <property type="entry name" value="HEXAPEP_TRANSFERASES"/>
    <property type="match status" value="1"/>
</dbReference>
<proteinExistence type="inferred from homology"/>
<dbReference type="CDD" id="cd03357">
    <property type="entry name" value="LbH_MAT_GAT"/>
    <property type="match status" value="1"/>
</dbReference>
<evidence type="ECO:0000256" key="1">
    <source>
        <dbReference type="ARBA" id="ARBA00007274"/>
    </source>
</evidence>
<comment type="similarity">
    <text evidence="1">Belongs to the transferase hexapeptide repeat family.</text>
</comment>
<evidence type="ECO:0000256" key="2">
    <source>
        <dbReference type="ARBA" id="ARBA00022679"/>
    </source>
</evidence>
<accession>A0A3E2B1M7</accession>
<dbReference type="RefSeq" id="WP_021918985.1">
    <property type="nucleotide sequence ID" value="NZ_CAKXKJ010000001.1"/>
</dbReference>
<keyword evidence="5" id="KW-1185">Reference proteome</keyword>
<dbReference type="GeneID" id="97996105"/>
<dbReference type="Gene3D" id="2.160.10.10">
    <property type="entry name" value="Hexapeptide repeat proteins"/>
    <property type="match status" value="1"/>
</dbReference>
<dbReference type="InterPro" id="IPR011004">
    <property type="entry name" value="Trimer_LpxA-like_sf"/>
</dbReference>
<dbReference type="InterPro" id="IPR001451">
    <property type="entry name" value="Hexapep"/>
</dbReference>
<dbReference type="PANTHER" id="PTHR23416">
    <property type="entry name" value="SIALIC ACID SYNTHASE-RELATED"/>
    <property type="match status" value="1"/>
</dbReference>
<dbReference type="OrthoDB" id="9801697at2"/>
<keyword evidence="3" id="KW-0677">Repeat</keyword>
<dbReference type="GO" id="GO:0008374">
    <property type="term" value="F:O-acyltransferase activity"/>
    <property type="evidence" value="ECO:0007669"/>
    <property type="project" value="TreeGrafter"/>
</dbReference>
<sequence>MDLQEYLARMNSGEPVEGGGEMHRFMREINEVTMRLTCELNAKYHTGEEIREIFSKIIGKPVDKSFRLFPPFYTNCGKNTTVGKGVFINTGCHFQDQGGITLGDGTFLGNNVVLTTMNHDFDPEKRSTTYPAPIVTGKNVWIGSSVTVVPGVHIGDGAIIGAGSVVTKDIPPYTIAAGVPARVIRKIDPKTDHYPSTYKNRKK</sequence>
<reference evidence="4 5" key="1">
    <citation type="submission" date="2018-07" db="EMBL/GenBank/DDBJ databases">
        <title>GABA Modulating Bacteria of the Human Gut Microbiota.</title>
        <authorList>
            <person name="Strandwitz P."/>
            <person name="Kim K.H."/>
            <person name="Terekhova D."/>
            <person name="Liu J.K."/>
            <person name="Sharma A."/>
            <person name="Levering J."/>
            <person name="Mcdonald D."/>
            <person name="Dietrich D."/>
            <person name="Ramadhar T.R."/>
            <person name="Lekbua A."/>
            <person name="Mroue N."/>
            <person name="Liston C."/>
            <person name="Stewart E.J."/>
            <person name="Dubin M.J."/>
            <person name="Zengler K."/>
            <person name="Knight R."/>
            <person name="Gilbert J.A."/>
            <person name="Clardy J."/>
            <person name="Lewis K."/>
        </authorList>
    </citation>
    <scope>NUCLEOTIDE SEQUENCE [LARGE SCALE GENOMIC DNA]</scope>
    <source>
        <strain evidence="4 5">KLE1738</strain>
    </source>
</reference>
<evidence type="ECO:0000313" key="4">
    <source>
        <dbReference type="EMBL" id="RFT05889.1"/>
    </source>
</evidence>
<comment type="caution">
    <text evidence="4">The sequence shown here is derived from an EMBL/GenBank/DDBJ whole genome shotgun (WGS) entry which is preliminary data.</text>
</comment>
<dbReference type="InterPro" id="IPR051159">
    <property type="entry name" value="Hexapeptide_acetyltransf"/>
</dbReference>
<gene>
    <name evidence="4" type="ORF">DV520_10195</name>
</gene>
<organism evidence="4 5">
    <name type="scientific">Evtepia gabavorous</name>
    <dbReference type="NCBI Taxonomy" id="2211183"/>
    <lineage>
        <taxon>Bacteria</taxon>
        <taxon>Bacillati</taxon>
        <taxon>Bacillota</taxon>
        <taxon>Clostridia</taxon>
        <taxon>Eubacteriales</taxon>
        <taxon>Evtepia</taxon>
    </lineage>
</organism>
<dbReference type="Pfam" id="PF00132">
    <property type="entry name" value="Hexapep"/>
    <property type="match status" value="1"/>
</dbReference>
<dbReference type="Proteomes" id="UP000260649">
    <property type="component" value="Unassembled WGS sequence"/>
</dbReference>
<evidence type="ECO:0000256" key="3">
    <source>
        <dbReference type="ARBA" id="ARBA00022737"/>
    </source>
</evidence>
<dbReference type="InterPro" id="IPR018357">
    <property type="entry name" value="Hexapep_transf_CS"/>
</dbReference>
<keyword evidence="2 4" id="KW-0808">Transferase</keyword>